<protein>
    <recommendedName>
        <fullName evidence="3">Aminotransferase class I/classII large domain-containing protein</fullName>
    </recommendedName>
</protein>
<dbReference type="InterPro" id="IPR015421">
    <property type="entry name" value="PyrdxlP-dep_Trfase_major"/>
</dbReference>
<dbReference type="Pfam" id="PF00155">
    <property type="entry name" value="Aminotran_1_2"/>
    <property type="match status" value="1"/>
</dbReference>
<dbReference type="Gene3D" id="3.90.1150.10">
    <property type="entry name" value="Aspartate Aminotransferase, domain 1"/>
    <property type="match status" value="1"/>
</dbReference>
<dbReference type="EMBL" id="CAXIEN010000090">
    <property type="protein sequence ID" value="CAL1276079.1"/>
    <property type="molecule type" value="Genomic_DNA"/>
</dbReference>
<gene>
    <name evidence="4" type="ORF">LARSCL_LOCUS8451</name>
</gene>
<keyword evidence="2" id="KW-0663">Pyridoxal phosphate</keyword>
<feature type="domain" description="Aminotransferase class I/classII large" evidence="3">
    <location>
        <begin position="71"/>
        <end position="414"/>
    </location>
</feature>
<dbReference type="GO" id="GO:0030170">
    <property type="term" value="F:pyridoxal phosphate binding"/>
    <property type="evidence" value="ECO:0007669"/>
    <property type="project" value="InterPro"/>
</dbReference>
<sequence>MSKHGCDISSRAEVVKDWEDFLNKYKAICREDEYDESTNPEGIINLGTALNYLCNDIIYPRLKSVWEFEPDVLQYREGYGILRLRKALAAVMTEFFETHEPVNPENLFCVSGVTGCIDILAHCLANPGDVILAPTPIYGRIYTNVMQRARVKLWHIPVITEHNGASSEFLTIEKVKKAYNDAVSKKHAVKAIFLVNPSNPLGDIYGPELLLEIFSFCDEHNLHVIVDEVYALSVFSDNHFHSTLKFASLPNKNRVHVLYGMSKDFGLAGLRIGVIHTQCEALQKCLKQLCFLQCIPFPIMNIAAKFLEDIEWCKMYITTYQERLSESFKHCIERVKEMGLNARESSGGFFLWIDLRPICGSDSFEKEMDLFNYLLEDYHVYIVPGKELFCAQPGWFRVTFTTHPEEVDEGFKRLEEGIKKYKSAKG</sequence>
<keyword evidence="5" id="KW-1185">Reference proteome</keyword>
<evidence type="ECO:0000313" key="4">
    <source>
        <dbReference type="EMBL" id="CAL1276079.1"/>
    </source>
</evidence>
<dbReference type="AlphaFoldDB" id="A0AAV1ZW91"/>
<evidence type="ECO:0000256" key="1">
    <source>
        <dbReference type="ARBA" id="ARBA00007441"/>
    </source>
</evidence>
<dbReference type="GO" id="GO:0006520">
    <property type="term" value="P:amino acid metabolic process"/>
    <property type="evidence" value="ECO:0007669"/>
    <property type="project" value="TreeGrafter"/>
</dbReference>
<dbReference type="PANTHER" id="PTHR43795">
    <property type="entry name" value="BIFUNCTIONAL ASPARTATE AMINOTRANSFERASE AND GLUTAMATE/ASPARTATE-PREPHENATE AMINOTRANSFERASE-RELATED"/>
    <property type="match status" value="1"/>
</dbReference>
<evidence type="ECO:0000259" key="3">
    <source>
        <dbReference type="Pfam" id="PF00155"/>
    </source>
</evidence>
<dbReference type="InterPro" id="IPR004838">
    <property type="entry name" value="NHTrfase_class1_PyrdxlP-BS"/>
</dbReference>
<dbReference type="InterPro" id="IPR015422">
    <property type="entry name" value="PyrdxlP-dep_Trfase_small"/>
</dbReference>
<proteinExistence type="inferred from homology"/>
<dbReference type="Proteomes" id="UP001497382">
    <property type="component" value="Unassembled WGS sequence"/>
</dbReference>
<dbReference type="PROSITE" id="PS00105">
    <property type="entry name" value="AA_TRANSFER_CLASS_1"/>
    <property type="match status" value="1"/>
</dbReference>
<dbReference type="InterPro" id="IPR015424">
    <property type="entry name" value="PyrdxlP-dep_Trfase"/>
</dbReference>
<organism evidence="4 5">
    <name type="scientific">Larinioides sclopetarius</name>
    <dbReference type="NCBI Taxonomy" id="280406"/>
    <lineage>
        <taxon>Eukaryota</taxon>
        <taxon>Metazoa</taxon>
        <taxon>Ecdysozoa</taxon>
        <taxon>Arthropoda</taxon>
        <taxon>Chelicerata</taxon>
        <taxon>Arachnida</taxon>
        <taxon>Araneae</taxon>
        <taxon>Araneomorphae</taxon>
        <taxon>Entelegynae</taxon>
        <taxon>Araneoidea</taxon>
        <taxon>Araneidae</taxon>
        <taxon>Larinioides</taxon>
    </lineage>
</organism>
<dbReference type="Gene3D" id="3.40.640.10">
    <property type="entry name" value="Type I PLP-dependent aspartate aminotransferase-like (Major domain)"/>
    <property type="match status" value="1"/>
</dbReference>
<comment type="caution">
    <text evidence="4">The sequence shown here is derived from an EMBL/GenBank/DDBJ whole genome shotgun (WGS) entry which is preliminary data.</text>
</comment>
<name>A0AAV1ZW91_9ARAC</name>
<dbReference type="CDD" id="cd00609">
    <property type="entry name" value="AAT_like"/>
    <property type="match status" value="1"/>
</dbReference>
<dbReference type="PANTHER" id="PTHR43795:SF39">
    <property type="entry name" value="AMINOTRANSFERASE CLASS I_CLASSII DOMAIN-CONTAINING PROTEIN"/>
    <property type="match status" value="1"/>
</dbReference>
<dbReference type="PRINTS" id="PR00753">
    <property type="entry name" value="ACCSYNTHASE"/>
</dbReference>
<dbReference type="GO" id="GO:0008483">
    <property type="term" value="F:transaminase activity"/>
    <property type="evidence" value="ECO:0007669"/>
    <property type="project" value="TreeGrafter"/>
</dbReference>
<dbReference type="InterPro" id="IPR004839">
    <property type="entry name" value="Aminotransferase_I/II_large"/>
</dbReference>
<evidence type="ECO:0000256" key="2">
    <source>
        <dbReference type="ARBA" id="ARBA00022898"/>
    </source>
</evidence>
<reference evidence="4 5" key="1">
    <citation type="submission" date="2024-04" db="EMBL/GenBank/DDBJ databases">
        <authorList>
            <person name="Rising A."/>
            <person name="Reimegard J."/>
            <person name="Sonavane S."/>
            <person name="Akerstrom W."/>
            <person name="Nylinder S."/>
            <person name="Hedman E."/>
            <person name="Kallberg Y."/>
        </authorList>
    </citation>
    <scope>NUCLEOTIDE SEQUENCE [LARGE SCALE GENOMIC DNA]</scope>
</reference>
<evidence type="ECO:0000313" key="5">
    <source>
        <dbReference type="Proteomes" id="UP001497382"/>
    </source>
</evidence>
<dbReference type="SUPFAM" id="SSF53383">
    <property type="entry name" value="PLP-dependent transferases"/>
    <property type="match status" value="1"/>
</dbReference>
<accession>A0AAV1ZW91</accession>
<dbReference type="InterPro" id="IPR050478">
    <property type="entry name" value="Ethylene_sulfur-biosynth"/>
</dbReference>
<comment type="similarity">
    <text evidence="1">Belongs to the class-I pyridoxal-phosphate-dependent aminotransferase family.</text>
</comment>